<feature type="transmembrane region" description="Helical" evidence="6">
    <location>
        <begin position="605"/>
        <end position="629"/>
    </location>
</feature>
<protein>
    <submittedName>
        <fullName evidence="8">ABC transporter permease</fullName>
    </submittedName>
</protein>
<keyword evidence="3 6" id="KW-0812">Transmembrane</keyword>
<evidence type="ECO:0000256" key="5">
    <source>
        <dbReference type="ARBA" id="ARBA00023136"/>
    </source>
</evidence>
<evidence type="ECO:0000259" key="7">
    <source>
        <dbReference type="Pfam" id="PF02687"/>
    </source>
</evidence>
<name>A0ABX0A7D2_9BACI</name>
<keyword evidence="4 6" id="KW-1133">Transmembrane helix</keyword>
<evidence type="ECO:0000256" key="6">
    <source>
        <dbReference type="SAM" id="Phobius"/>
    </source>
</evidence>
<feature type="transmembrane region" description="Helical" evidence="6">
    <location>
        <begin position="579"/>
        <end position="599"/>
    </location>
</feature>
<evidence type="ECO:0000256" key="4">
    <source>
        <dbReference type="ARBA" id="ARBA00022989"/>
    </source>
</evidence>
<keyword evidence="2" id="KW-1003">Cell membrane</keyword>
<keyword evidence="5 6" id="KW-0472">Membrane</keyword>
<accession>A0ABX0A7D2</accession>
<reference evidence="8 9" key="1">
    <citation type="submission" date="2020-01" db="EMBL/GenBank/DDBJ databases">
        <title>A novel Bacillus sp. from Pasinler.</title>
        <authorList>
            <person name="Adiguzel A."/>
            <person name="Ay H."/>
            <person name="Baltaci M.O."/>
        </authorList>
    </citation>
    <scope>NUCLEOTIDE SEQUENCE [LARGE SCALE GENOMIC DNA]</scope>
    <source>
        <strain evidence="8 9">P1</strain>
    </source>
</reference>
<feature type="domain" description="ABC3 transporter permease C-terminal" evidence="7">
    <location>
        <begin position="698"/>
        <end position="796"/>
    </location>
</feature>
<keyword evidence="9" id="KW-1185">Reference proteome</keyword>
<dbReference type="InterPro" id="IPR003838">
    <property type="entry name" value="ABC3_permease_C"/>
</dbReference>
<gene>
    <name evidence="8" type="ORF">GW534_09460</name>
</gene>
<evidence type="ECO:0000256" key="2">
    <source>
        <dbReference type="ARBA" id="ARBA00022475"/>
    </source>
</evidence>
<organism evidence="8 9">
    <name type="scientific">Pallidibacillus pasinlerensis</name>
    <dbReference type="NCBI Taxonomy" id="2703818"/>
    <lineage>
        <taxon>Bacteria</taxon>
        <taxon>Bacillati</taxon>
        <taxon>Bacillota</taxon>
        <taxon>Bacilli</taxon>
        <taxon>Bacillales</taxon>
        <taxon>Bacillaceae</taxon>
        <taxon>Pallidibacillus</taxon>
    </lineage>
</organism>
<feature type="transmembrane region" description="Helical" evidence="6">
    <location>
        <begin position="772"/>
        <end position="796"/>
    </location>
</feature>
<dbReference type="RefSeq" id="WP_161920783.1">
    <property type="nucleotide sequence ID" value="NZ_JAACYS010000040.1"/>
</dbReference>
<dbReference type="Proteomes" id="UP000743899">
    <property type="component" value="Unassembled WGS sequence"/>
</dbReference>
<feature type="transmembrane region" description="Helical" evidence="6">
    <location>
        <begin position="529"/>
        <end position="548"/>
    </location>
</feature>
<feature type="transmembrane region" description="Helical" evidence="6">
    <location>
        <begin position="14"/>
        <end position="34"/>
    </location>
</feature>
<feature type="transmembrane region" description="Helical" evidence="6">
    <location>
        <begin position="650"/>
        <end position="673"/>
    </location>
</feature>
<comment type="subcellular location">
    <subcellularLocation>
        <location evidence="1">Cell membrane</location>
        <topology evidence="1">Multi-pass membrane protein</topology>
    </subcellularLocation>
</comment>
<feature type="transmembrane region" description="Helical" evidence="6">
    <location>
        <begin position="747"/>
        <end position="766"/>
    </location>
</feature>
<sequence length="808" mass="91157">MIRLVFERIKHRKATGIIILIAFISVFTLIPIGLEQSKTSKVIVHDSIENYGRGSYDLLVRPADSQTLIEDELGMVEENYVGDSKGGISLEEWKQLKNNPDIEIAAPVASLGYFKGKQFSLELPILDEPTRFTYQFYTSDGLTEYPLGNKESIMYFENPNPGLIQYLKSDDNENSVSAAMTMFMPENYNLLVAVDPESESKLTGIDFSELENEIKDPMMNDILHNYGNPPVIKVLQRDNLNIPVYLKLKVDQLNVNIGEVRKYLELQEDQWLMDTSPDKLVTAFQKLDKIIPENTNTLEIDLTNFNKPFDGTAVQLNEKFMPILGERFMQSFDTSTYYTASKISYDNIHDLPSVRINTPGSPPSYKLVEQKGVSMIESSEVPFMVYQVGTFSMDSEHKNKLAASPLGIYGDMSAVSENGHVLTPTTEPGSFIPSPASGITTLENAELIKGEKPIDAIRVRVAGIENYDTAAQQKIEKVATDLLHNGYEVDIVAGSSFKEMTLDVEGIGKVKESWTTLGVAQDLTDTWNVMNFITTILLSGFGILWLIIRLTFENHTLVQENEILTIIGWKKSKITWLRLSERVIVIFTAYIVSLIVLNIVHAKLYMYGVVSILFCISFVISAILLNVKGKPNKREIGYKKFASIFYYKKFFIPMIFILCLSIMLISIQIATLGDSFSSSIVTSLGQFIGQETIWFQIIVTLLVIYLSIVSFTDGLSTLFMERKQEFVMYHVIGWTKRRILKYVFKESIVWFAFSCIIGSLISGLILNQLSIQIFWIFIGIGTSIVVMSVILTIILLTRRSIKPGNKVE</sequence>
<evidence type="ECO:0000313" key="8">
    <source>
        <dbReference type="EMBL" id="NCU17954.1"/>
    </source>
</evidence>
<feature type="transmembrane region" description="Helical" evidence="6">
    <location>
        <begin position="693"/>
        <end position="719"/>
    </location>
</feature>
<dbReference type="Pfam" id="PF02687">
    <property type="entry name" value="FtsX"/>
    <property type="match status" value="1"/>
</dbReference>
<comment type="caution">
    <text evidence="8">The sequence shown here is derived from an EMBL/GenBank/DDBJ whole genome shotgun (WGS) entry which is preliminary data.</text>
</comment>
<evidence type="ECO:0000256" key="1">
    <source>
        <dbReference type="ARBA" id="ARBA00004651"/>
    </source>
</evidence>
<proteinExistence type="predicted"/>
<evidence type="ECO:0000313" key="9">
    <source>
        <dbReference type="Proteomes" id="UP000743899"/>
    </source>
</evidence>
<dbReference type="EMBL" id="JAACYS010000040">
    <property type="protein sequence ID" value="NCU17954.1"/>
    <property type="molecule type" value="Genomic_DNA"/>
</dbReference>
<evidence type="ECO:0000256" key="3">
    <source>
        <dbReference type="ARBA" id="ARBA00022692"/>
    </source>
</evidence>